<name>D7B597_NOCDD</name>
<dbReference type="Proteomes" id="UP000002219">
    <property type="component" value="Chromosome 1"/>
</dbReference>
<dbReference type="AlphaFoldDB" id="D7B597"/>
<evidence type="ECO:0000313" key="9">
    <source>
        <dbReference type="Proteomes" id="UP000002219"/>
    </source>
</evidence>
<feature type="domain" description="Penicillin-binding protein dimerisation" evidence="6">
    <location>
        <begin position="159"/>
        <end position="321"/>
    </location>
</feature>
<feature type="compositionally biased region" description="Low complexity" evidence="4">
    <location>
        <begin position="641"/>
        <end position="676"/>
    </location>
</feature>
<dbReference type="Pfam" id="PF05223">
    <property type="entry name" value="MecA_N"/>
    <property type="match status" value="1"/>
</dbReference>
<proteinExistence type="inferred from homology"/>
<dbReference type="InterPro" id="IPR012338">
    <property type="entry name" value="Beta-lactam/transpept-like"/>
</dbReference>
<evidence type="ECO:0000259" key="6">
    <source>
        <dbReference type="Pfam" id="PF03717"/>
    </source>
</evidence>
<dbReference type="InterPro" id="IPR001460">
    <property type="entry name" value="PCN-bd_Tpept"/>
</dbReference>
<dbReference type="GO" id="GO:0071972">
    <property type="term" value="F:peptidoglycan L,D-transpeptidase activity"/>
    <property type="evidence" value="ECO:0007669"/>
    <property type="project" value="TreeGrafter"/>
</dbReference>
<sequence>MRQPKGTHTVSPRPLGRFTAAGSGLLLAAALVACTPHPSPEVAVRSFLLAWQDGDHETAAAYTDGDPAQVSAALTDMREQLDLASLRFQLGPISREGDSAQAEFGVNADLGIGDPTWNYTGRMPLEWGPDGWLISWSTSVLHPDLSEEERLAVSYESQERGQILDREGEPLVTADSVTAFGVYPADMEDKEAGVTQLAELLDEDPDPLLNRVRSAPPEQFQPLVLMRGSSVDETLLSEASRISGVDTQEVQVNLTPSVSPFLLGEVAGTAEHRVSSRVPGSYQAGDTVGLNGLQNIFQHELAGSGTTQVVSLDQDGQVTDVLQAWEGSLSGAIDTTLDLDVQRAAENALATVPGNGYLVAVDTGSGEVLAAASASGSTADDNAFTGSYLPGSTFGMVTALAALESGAATPESEVPCGYSAEIGGRTFVNPGGGALLDQATLARNITFSCNVGFAGLGAEVGPEAIAETAGRVGIGAEWQLPVPASSGSVAVEEGEENVAAAMIGEHGVRVSPLSMALVAAAVADGTWNAPALVPEEGPDPIGAATLDDAHLEVVRTGLRDAVTNRMPELLATGGEVYGQAARVEQGDTSLHWFVGYKDDVAFAVLAEADPATTLVSQHAVNAAGSFLDGMANGVPEGAPAGPTTGEQVPGGPTTTEGVGLPSEQTDPTQTGPTGPTNQADLTGTEETGW</sequence>
<dbReference type="STRING" id="446468.Ndas_3720"/>
<dbReference type="EMBL" id="CP002040">
    <property type="protein sequence ID" value="ADH69118.1"/>
    <property type="molecule type" value="Genomic_DNA"/>
</dbReference>
<feature type="domain" description="Penicillin-binding protein transpeptidase" evidence="5">
    <location>
        <begin position="356"/>
        <end position="609"/>
    </location>
</feature>
<comment type="similarity">
    <text evidence="2">Belongs to the transpeptidase family.</text>
</comment>
<dbReference type="PROSITE" id="PS51257">
    <property type="entry name" value="PROKAR_LIPOPROTEIN"/>
    <property type="match status" value="1"/>
</dbReference>
<protein>
    <submittedName>
        <fullName evidence="8">Penicillin-binding protein transpeptidase</fullName>
    </submittedName>
</protein>
<comment type="subcellular location">
    <subcellularLocation>
        <location evidence="1">Membrane</location>
    </subcellularLocation>
</comment>
<dbReference type="SUPFAM" id="SSF56601">
    <property type="entry name" value="beta-lactamase/transpeptidase-like"/>
    <property type="match status" value="1"/>
</dbReference>
<dbReference type="SUPFAM" id="SSF56519">
    <property type="entry name" value="Penicillin binding protein dimerisation domain"/>
    <property type="match status" value="1"/>
</dbReference>
<dbReference type="InterPro" id="IPR036138">
    <property type="entry name" value="PBP_dimer_sf"/>
</dbReference>
<dbReference type="GO" id="GO:0008658">
    <property type="term" value="F:penicillin binding"/>
    <property type="evidence" value="ECO:0007669"/>
    <property type="project" value="InterPro"/>
</dbReference>
<dbReference type="KEGG" id="nda:Ndas_3720"/>
<evidence type="ECO:0000256" key="3">
    <source>
        <dbReference type="ARBA" id="ARBA00023136"/>
    </source>
</evidence>
<evidence type="ECO:0000256" key="4">
    <source>
        <dbReference type="SAM" id="MobiDB-lite"/>
    </source>
</evidence>
<feature type="compositionally biased region" description="Polar residues" evidence="4">
    <location>
        <begin position="677"/>
        <end position="689"/>
    </location>
</feature>
<keyword evidence="9" id="KW-1185">Reference proteome</keyword>
<evidence type="ECO:0000259" key="5">
    <source>
        <dbReference type="Pfam" id="PF00905"/>
    </source>
</evidence>
<gene>
    <name evidence="8" type="ordered locus">Ndas_3720</name>
</gene>
<dbReference type="Gene3D" id="3.40.710.10">
    <property type="entry name" value="DD-peptidase/beta-lactamase superfamily"/>
    <property type="match status" value="1"/>
</dbReference>
<dbReference type="Gene3D" id="3.90.1310.10">
    <property type="entry name" value="Penicillin-binding protein 2a (Domain 2)"/>
    <property type="match status" value="1"/>
</dbReference>
<dbReference type="InterPro" id="IPR007887">
    <property type="entry name" value="MecA_N"/>
</dbReference>
<evidence type="ECO:0000259" key="7">
    <source>
        <dbReference type="Pfam" id="PF05223"/>
    </source>
</evidence>
<dbReference type="GO" id="GO:0005886">
    <property type="term" value="C:plasma membrane"/>
    <property type="evidence" value="ECO:0007669"/>
    <property type="project" value="TreeGrafter"/>
</dbReference>
<feature type="domain" description="NTF2-like N-terminal transpeptidase" evidence="7">
    <location>
        <begin position="40"/>
        <end position="148"/>
    </location>
</feature>
<dbReference type="Pfam" id="PF00905">
    <property type="entry name" value="Transpeptidase"/>
    <property type="match status" value="1"/>
</dbReference>
<dbReference type="GO" id="GO:0046677">
    <property type="term" value="P:response to antibiotic"/>
    <property type="evidence" value="ECO:0007669"/>
    <property type="project" value="InterPro"/>
</dbReference>
<dbReference type="PANTHER" id="PTHR30627:SF24">
    <property type="entry name" value="PENICILLIN-BINDING PROTEIN 4B"/>
    <property type="match status" value="1"/>
</dbReference>
<organism evidence="8 9">
    <name type="scientific">Nocardiopsis dassonvillei (strain ATCC 23218 / DSM 43111 / CIP 107115 / JCM 7437 / KCTC 9190 / NBRC 14626 / NCTC 10488 / NRRL B-5397 / IMRU 509)</name>
    <name type="common">Actinomadura dassonvillei</name>
    <dbReference type="NCBI Taxonomy" id="446468"/>
    <lineage>
        <taxon>Bacteria</taxon>
        <taxon>Bacillati</taxon>
        <taxon>Actinomycetota</taxon>
        <taxon>Actinomycetes</taxon>
        <taxon>Streptosporangiales</taxon>
        <taxon>Nocardiopsidaceae</taxon>
        <taxon>Nocardiopsis</taxon>
    </lineage>
</organism>
<dbReference type="InterPro" id="IPR005311">
    <property type="entry name" value="PBP_dimer"/>
</dbReference>
<dbReference type="InterPro" id="IPR050515">
    <property type="entry name" value="Beta-lactam/transpept"/>
</dbReference>
<dbReference type="HOGENOM" id="CLU_025328_0_0_11"/>
<dbReference type="Pfam" id="PF03717">
    <property type="entry name" value="PBP_dimer"/>
    <property type="match status" value="1"/>
</dbReference>
<dbReference type="eggNOG" id="COG0768">
    <property type="taxonomic scope" value="Bacteria"/>
</dbReference>
<evidence type="ECO:0000256" key="2">
    <source>
        <dbReference type="ARBA" id="ARBA00007171"/>
    </source>
</evidence>
<dbReference type="PANTHER" id="PTHR30627">
    <property type="entry name" value="PEPTIDOGLYCAN D,D-TRANSPEPTIDASE"/>
    <property type="match status" value="1"/>
</dbReference>
<keyword evidence="3" id="KW-0472">Membrane</keyword>
<dbReference type="GO" id="GO:0071555">
    <property type="term" value="P:cell wall organization"/>
    <property type="evidence" value="ECO:0007669"/>
    <property type="project" value="TreeGrafter"/>
</dbReference>
<evidence type="ECO:0000256" key="1">
    <source>
        <dbReference type="ARBA" id="ARBA00004370"/>
    </source>
</evidence>
<reference evidence="8 9" key="1">
    <citation type="journal article" date="2010" name="Stand. Genomic Sci.">
        <title>Complete genome sequence of Nocardiopsis dassonvillei type strain (IMRU 509).</title>
        <authorList>
            <person name="Sun H."/>
            <person name="Lapidus A."/>
            <person name="Nolan M."/>
            <person name="Lucas S."/>
            <person name="Del Rio T.G."/>
            <person name="Tice H."/>
            <person name="Cheng J.F."/>
            <person name="Tapia R."/>
            <person name="Han C."/>
            <person name="Goodwin L."/>
            <person name="Pitluck S."/>
            <person name="Pagani I."/>
            <person name="Ivanova N."/>
            <person name="Mavromatis K."/>
            <person name="Mikhailova N."/>
            <person name="Pati A."/>
            <person name="Chen A."/>
            <person name="Palaniappan K."/>
            <person name="Land M."/>
            <person name="Hauser L."/>
            <person name="Chang Y.J."/>
            <person name="Jeffries C.D."/>
            <person name="Djao O.D."/>
            <person name="Rohde M."/>
            <person name="Sikorski J."/>
            <person name="Goker M."/>
            <person name="Woyke T."/>
            <person name="Bristow J."/>
            <person name="Eisen J.A."/>
            <person name="Markowitz V."/>
            <person name="Hugenholtz P."/>
            <person name="Kyrpides N.C."/>
            <person name="Klenk H.P."/>
        </authorList>
    </citation>
    <scope>NUCLEOTIDE SEQUENCE [LARGE SCALE GENOMIC DNA]</scope>
    <source>
        <strain evidence="9">ATCC 23218 / DSM 43111 / CIP 107115 / JCM 7437 / KCTC 9190 / NBRC 14626 / NCTC 10488 / NRRL B-5397 / IMRU 509</strain>
    </source>
</reference>
<accession>D7B597</accession>
<evidence type="ECO:0000313" key="8">
    <source>
        <dbReference type="EMBL" id="ADH69118.1"/>
    </source>
</evidence>
<feature type="region of interest" description="Disordered" evidence="4">
    <location>
        <begin position="631"/>
        <end position="689"/>
    </location>
</feature>